<dbReference type="AlphaFoldDB" id="A0AAD3P6C7"/>
<evidence type="ECO:0000256" key="5">
    <source>
        <dbReference type="ARBA" id="ARBA00023159"/>
    </source>
</evidence>
<dbReference type="EMBL" id="BSYO01000001">
    <property type="protein sequence ID" value="GMG98598.1"/>
    <property type="molecule type" value="Genomic_DNA"/>
</dbReference>
<dbReference type="Gene3D" id="3.30.730.10">
    <property type="entry name" value="AP2/ERF domain"/>
    <property type="match status" value="1"/>
</dbReference>
<reference evidence="11" key="1">
    <citation type="submission" date="2023-05" db="EMBL/GenBank/DDBJ databases">
        <title>Nepenthes gracilis genome sequencing.</title>
        <authorList>
            <person name="Fukushima K."/>
        </authorList>
    </citation>
    <scope>NUCLEOTIDE SEQUENCE</scope>
    <source>
        <strain evidence="11">SING2019-196</strain>
    </source>
</reference>
<dbReference type="PANTHER" id="PTHR31657">
    <property type="entry name" value="ETHYLENE-RESPONSIVE TRANSCRIPTION FACTOR ERF061"/>
    <property type="match status" value="1"/>
</dbReference>
<sequence>MEQRDNGDRDNKKLEDLHEISFEMQQQWRLVLDEVSVPSGRPLKKLRFPEWQDTLQSYPAFLAQQSPLLSIPLTTSSSSSPSITSILQPHHSSKITFPFAFDEPSNSKIIPSQLPTATQMTFLRPTTAQFFHQPQQHMISFAPRHQEYCAYPSQQQQQQQQLQYWSEALNLSRRGRKPTMCNGLEQDGGGALFRSPAVPPVSSTKLYRGVRQRHWGKWVAEIRLPRNRTRLWLGTFETAEDAALAYDREAFKLRGENARLNFPELFLNKDVPVSSSHSSAAPPPANQSAKQTQQFPESLNLQAGPWPSPSPSPSPPQPHPFPPPPREGVPGEISGVGSREITVTAGDKFQEAGEGASELPWREMMTEAWLNSFPDDWGPGSPAWDNLEATNNLFLQPNLGFLNLNQQEFNDLDVQKQRENLCSSSSSSPSFPMRPSFWKDKH</sequence>
<dbReference type="InterPro" id="IPR001471">
    <property type="entry name" value="AP2/ERF_dom"/>
</dbReference>
<dbReference type="Pfam" id="PF00847">
    <property type="entry name" value="AP2"/>
    <property type="match status" value="1"/>
</dbReference>
<keyword evidence="12" id="KW-1185">Reference proteome</keyword>
<keyword evidence="7" id="KW-0539">Nucleus</keyword>
<dbReference type="Proteomes" id="UP001279734">
    <property type="component" value="Unassembled WGS sequence"/>
</dbReference>
<feature type="region of interest" description="Disordered" evidence="9">
    <location>
        <begin position="419"/>
        <end position="442"/>
    </location>
</feature>
<keyword evidence="3" id="KW-0805">Transcription regulation</keyword>
<dbReference type="PROSITE" id="PS51032">
    <property type="entry name" value="AP2_ERF"/>
    <property type="match status" value="1"/>
</dbReference>
<feature type="domain" description="AP2/ERF" evidence="10">
    <location>
        <begin position="206"/>
        <end position="263"/>
    </location>
</feature>
<protein>
    <recommendedName>
        <fullName evidence="10">AP2/ERF domain-containing protein</fullName>
    </recommendedName>
</protein>
<evidence type="ECO:0000256" key="8">
    <source>
        <dbReference type="ARBA" id="ARBA00024343"/>
    </source>
</evidence>
<dbReference type="GO" id="GO:0009873">
    <property type="term" value="P:ethylene-activated signaling pathway"/>
    <property type="evidence" value="ECO:0007669"/>
    <property type="project" value="UniProtKB-KW"/>
</dbReference>
<dbReference type="PRINTS" id="PR00367">
    <property type="entry name" value="ETHRSPELEMNT"/>
</dbReference>
<comment type="subcellular location">
    <subcellularLocation>
        <location evidence="1">Nucleus</location>
    </subcellularLocation>
</comment>
<dbReference type="CDD" id="cd00018">
    <property type="entry name" value="AP2"/>
    <property type="match status" value="1"/>
</dbReference>
<evidence type="ECO:0000313" key="12">
    <source>
        <dbReference type="Proteomes" id="UP001279734"/>
    </source>
</evidence>
<feature type="region of interest" description="Disordered" evidence="9">
    <location>
        <begin position="272"/>
        <end position="334"/>
    </location>
</feature>
<dbReference type="PANTHER" id="PTHR31657:SF19">
    <property type="entry name" value="ETHYLENE-RESPONSIVE TRANSCRIPTION FACTOR ERF053"/>
    <property type="match status" value="1"/>
</dbReference>
<evidence type="ECO:0000256" key="7">
    <source>
        <dbReference type="ARBA" id="ARBA00023242"/>
    </source>
</evidence>
<dbReference type="GO" id="GO:0000976">
    <property type="term" value="F:transcription cis-regulatory region binding"/>
    <property type="evidence" value="ECO:0007669"/>
    <property type="project" value="UniProtKB-ARBA"/>
</dbReference>
<dbReference type="GO" id="GO:0005634">
    <property type="term" value="C:nucleus"/>
    <property type="evidence" value="ECO:0007669"/>
    <property type="project" value="UniProtKB-SubCell"/>
</dbReference>
<evidence type="ECO:0000256" key="2">
    <source>
        <dbReference type="ARBA" id="ARBA00022745"/>
    </source>
</evidence>
<keyword evidence="6" id="KW-0804">Transcription</keyword>
<dbReference type="GO" id="GO:0003700">
    <property type="term" value="F:DNA-binding transcription factor activity"/>
    <property type="evidence" value="ECO:0007669"/>
    <property type="project" value="InterPro"/>
</dbReference>
<evidence type="ECO:0000256" key="6">
    <source>
        <dbReference type="ARBA" id="ARBA00023163"/>
    </source>
</evidence>
<keyword evidence="4" id="KW-0238">DNA-binding</keyword>
<accession>A0AAD3P6C7</accession>
<gene>
    <name evidence="11" type="ORF">Nepgr_000438</name>
</gene>
<comment type="caution">
    <text evidence="11">The sequence shown here is derived from an EMBL/GenBank/DDBJ whole genome shotgun (WGS) entry which is preliminary data.</text>
</comment>
<dbReference type="InterPro" id="IPR016177">
    <property type="entry name" value="DNA-bd_dom_sf"/>
</dbReference>
<evidence type="ECO:0000313" key="11">
    <source>
        <dbReference type="EMBL" id="GMG98598.1"/>
    </source>
</evidence>
<keyword evidence="2" id="KW-0936">Ethylene signaling pathway</keyword>
<organism evidence="11 12">
    <name type="scientific">Nepenthes gracilis</name>
    <name type="common">Slender pitcher plant</name>
    <dbReference type="NCBI Taxonomy" id="150966"/>
    <lineage>
        <taxon>Eukaryota</taxon>
        <taxon>Viridiplantae</taxon>
        <taxon>Streptophyta</taxon>
        <taxon>Embryophyta</taxon>
        <taxon>Tracheophyta</taxon>
        <taxon>Spermatophyta</taxon>
        <taxon>Magnoliopsida</taxon>
        <taxon>eudicotyledons</taxon>
        <taxon>Gunneridae</taxon>
        <taxon>Pentapetalae</taxon>
        <taxon>Caryophyllales</taxon>
        <taxon>Nepenthaceae</taxon>
        <taxon>Nepenthes</taxon>
    </lineage>
</organism>
<dbReference type="FunFam" id="3.30.730.10:FF:000001">
    <property type="entry name" value="Ethylene-responsive transcription factor 2"/>
    <property type="match status" value="1"/>
</dbReference>
<evidence type="ECO:0000259" key="10">
    <source>
        <dbReference type="PROSITE" id="PS51032"/>
    </source>
</evidence>
<comment type="similarity">
    <text evidence="8">Belongs to the AP2/ERF transcription factor family. ERF subfamily.</text>
</comment>
<name>A0AAD3P6C7_NEPGR</name>
<dbReference type="SUPFAM" id="SSF54171">
    <property type="entry name" value="DNA-binding domain"/>
    <property type="match status" value="1"/>
</dbReference>
<evidence type="ECO:0000256" key="1">
    <source>
        <dbReference type="ARBA" id="ARBA00004123"/>
    </source>
</evidence>
<feature type="compositionally biased region" description="Polar residues" evidence="9">
    <location>
        <begin position="290"/>
        <end position="301"/>
    </location>
</feature>
<feature type="compositionally biased region" description="Pro residues" evidence="9">
    <location>
        <begin position="306"/>
        <end position="327"/>
    </location>
</feature>
<dbReference type="SMART" id="SM00380">
    <property type="entry name" value="AP2"/>
    <property type="match status" value="1"/>
</dbReference>
<feature type="compositionally biased region" description="Low complexity" evidence="9">
    <location>
        <begin position="423"/>
        <end position="436"/>
    </location>
</feature>
<keyword evidence="5" id="KW-0010">Activator</keyword>
<dbReference type="InterPro" id="IPR036955">
    <property type="entry name" value="AP2/ERF_dom_sf"/>
</dbReference>
<dbReference type="InterPro" id="IPR051758">
    <property type="entry name" value="ERF/AP2-like"/>
</dbReference>
<evidence type="ECO:0000256" key="4">
    <source>
        <dbReference type="ARBA" id="ARBA00023125"/>
    </source>
</evidence>
<proteinExistence type="inferred from homology"/>
<evidence type="ECO:0000256" key="9">
    <source>
        <dbReference type="SAM" id="MobiDB-lite"/>
    </source>
</evidence>
<evidence type="ECO:0000256" key="3">
    <source>
        <dbReference type="ARBA" id="ARBA00023015"/>
    </source>
</evidence>